<evidence type="ECO:0000256" key="1">
    <source>
        <dbReference type="ARBA" id="ARBA00004651"/>
    </source>
</evidence>
<feature type="transmembrane region" description="Helical" evidence="17">
    <location>
        <begin position="80"/>
        <end position="98"/>
    </location>
</feature>
<evidence type="ECO:0000256" key="12">
    <source>
        <dbReference type="ARBA" id="ARBA00023251"/>
    </source>
</evidence>
<evidence type="ECO:0000256" key="17">
    <source>
        <dbReference type="HAMAP-Rule" id="MF_01006"/>
    </source>
</evidence>
<keyword evidence="8 17" id="KW-0133">Cell shape</keyword>
<dbReference type="Pfam" id="PF02673">
    <property type="entry name" value="BacA"/>
    <property type="match status" value="1"/>
</dbReference>
<sequence>MFWKAIFLGIIEGLTEFLPISSTGHLILAERLLHGLSGNPKFSSAFEVIIQLGAIMAVVKLYGTMFWPFRREFYTKVLPIWLKILVAFLPAAVLGFLYRAEIKTLFEPRVVAAALIFYGALMIVLEFALRNRPAKTSVMSDTGWLTALALGFFQCLAMVPGTSRSAVTIIGGLLLGLSRTAAVEFSFFLAVPTMLGAAALTLYDTALSFTAPEWFMLIAAFYFAFWTAMLVIQFFLRYLRKYNFVPFGVYRIILGIIVLLVLR</sequence>
<feature type="transmembrane region" description="Helical" evidence="17">
    <location>
        <begin position="48"/>
        <end position="68"/>
    </location>
</feature>
<evidence type="ECO:0000256" key="16">
    <source>
        <dbReference type="ARBA" id="ARBA00047594"/>
    </source>
</evidence>
<dbReference type="GO" id="GO:0050380">
    <property type="term" value="F:undecaprenyl-diphosphatase activity"/>
    <property type="evidence" value="ECO:0007669"/>
    <property type="project" value="UniProtKB-UniRule"/>
</dbReference>
<proteinExistence type="inferred from homology"/>
<dbReference type="GO" id="GO:0046677">
    <property type="term" value="P:response to antibiotic"/>
    <property type="evidence" value="ECO:0007669"/>
    <property type="project" value="UniProtKB-UniRule"/>
</dbReference>
<keyword evidence="12 17" id="KW-0046">Antibiotic resistance</keyword>
<keyword evidence="6 17" id="KW-0812">Transmembrane</keyword>
<evidence type="ECO:0000256" key="4">
    <source>
        <dbReference type="ARBA" id="ARBA00021581"/>
    </source>
</evidence>
<organism evidence="18 19">
    <name type="scientific">Termititenax aidoneus</name>
    <dbReference type="NCBI Taxonomy" id="2218524"/>
    <lineage>
        <taxon>Bacteria</taxon>
        <taxon>Bacillati</taxon>
        <taxon>Candidatus Margulisiibacteriota</taxon>
        <taxon>Candidatus Termititenacia</taxon>
        <taxon>Candidatus Termititenacales</taxon>
        <taxon>Candidatus Termititenacaceae</taxon>
        <taxon>Candidatus Termititenax</taxon>
    </lineage>
</organism>
<evidence type="ECO:0000256" key="15">
    <source>
        <dbReference type="ARBA" id="ARBA00032932"/>
    </source>
</evidence>
<protein>
    <recommendedName>
        <fullName evidence="4 17">Undecaprenyl-diphosphatase</fullName>
        <ecNumber evidence="3 17">3.6.1.27</ecNumber>
    </recommendedName>
    <alternativeName>
        <fullName evidence="15 17">Bacitracin resistance protein</fullName>
    </alternativeName>
    <alternativeName>
        <fullName evidence="14 17">Undecaprenyl pyrophosphate phosphatase</fullName>
    </alternativeName>
</protein>
<evidence type="ECO:0000256" key="9">
    <source>
        <dbReference type="ARBA" id="ARBA00022984"/>
    </source>
</evidence>
<evidence type="ECO:0000256" key="14">
    <source>
        <dbReference type="ARBA" id="ARBA00032707"/>
    </source>
</evidence>
<comment type="function">
    <text evidence="17">Catalyzes the dephosphorylation of undecaprenyl diphosphate (UPP). Confers resistance to bacitracin.</text>
</comment>
<evidence type="ECO:0000256" key="8">
    <source>
        <dbReference type="ARBA" id="ARBA00022960"/>
    </source>
</evidence>
<feature type="transmembrane region" description="Helical" evidence="17">
    <location>
        <begin position="214"/>
        <end position="236"/>
    </location>
</feature>
<dbReference type="AlphaFoldDB" id="A0A388TBG1"/>
<evidence type="ECO:0000256" key="11">
    <source>
        <dbReference type="ARBA" id="ARBA00023136"/>
    </source>
</evidence>
<comment type="similarity">
    <text evidence="2 17">Belongs to the UppP family.</text>
</comment>
<name>A0A388TBG1_TERA1</name>
<feature type="transmembrane region" description="Helical" evidence="17">
    <location>
        <begin position="181"/>
        <end position="202"/>
    </location>
</feature>
<dbReference type="NCBIfam" id="NF001390">
    <property type="entry name" value="PRK00281.1-4"/>
    <property type="match status" value="1"/>
</dbReference>
<reference evidence="18 19" key="1">
    <citation type="journal article" date="2019" name="ISME J.">
        <title>Genome analyses of uncultured TG2/ZB3 bacteria in 'Margulisbacteria' specifically attached to ectosymbiotic spirochetes of protists in the termite gut.</title>
        <authorList>
            <person name="Utami Y.D."/>
            <person name="Kuwahara H."/>
            <person name="Igai K."/>
            <person name="Murakami T."/>
            <person name="Sugaya K."/>
            <person name="Morikawa T."/>
            <person name="Nagura Y."/>
            <person name="Yuki M."/>
            <person name="Deevong P."/>
            <person name="Inoue T."/>
            <person name="Kihara K."/>
            <person name="Lo N."/>
            <person name="Yamada A."/>
            <person name="Ohkuma M."/>
            <person name="Hongoh Y."/>
        </authorList>
    </citation>
    <scope>NUCLEOTIDE SEQUENCE [LARGE SCALE GENOMIC DNA]</scope>
    <source>
        <strain evidence="18">NkOx7-01</strain>
    </source>
</reference>
<keyword evidence="9 17" id="KW-0573">Peptidoglycan synthesis</keyword>
<evidence type="ECO:0000256" key="2">
    <source>
        <dbReference type="ARBA" id="ARBA00010621"/>
    </source>
</evidence>
<keyword evidence="10 17" id="KW-1133">Transmembrane helix</keyword>
<feature type="transmembrane region" description="Helical" evidence="17">
    <location>
        <begin position="7"/>
        <end position="28"/>
    </location>
</feature>
<feature type="transmembrane region" description="Helical" evidence="17">
    <location>
        <begin position="242"/>
        <end position="262"/>
    </location>
</feature>
<accession>A0A388TBG1</accession>
<evidence type="ECO:0000256" key="5">
    <source>
        <dbReference type="ARBA" id="ARBA00022475"/>
    </source>
</evidence>
<dbReference type="GO" id="GO:0005886">
    <property type="term" value="C:plasma membrane"/>
    <property type="evidence" value="ECO:0007669"/>
    <property type="project" value="UniProtKB-SubCell"/>
</dbReference>
<dbReference type="GO" id="GO:0008360">
    <property type="term" value="P:regulation of cell shape"/>
    <property type="evidence" value="ECO:0007669"/>
    <property type="project" value="UniProtKB-KW"/>
</dbReference>
<evidence type="ECO:0000256" key="3">
    <source>
        <dbReference type="ARBA" id="ARBA00012374"/>
    </source>
</evidence>
<keyword evidence="19" id="KW-1185">Reference proteome</keyword>
<comment type="catalytic activity">
    <reaction evidence="16 17">
        <text>di-trans,octa-cis-undecaprenyl diphosphate + H2O = di-trans,octa-cis-undecaprenyl phosphate + phosphate + H(+)</text>
        <dbReference type="Rhea" id="RHEA:28094"/>
        <dbReference type="ChEBI" id="CHEBI:15377"/>
        <dbReference type="ChEBI" id="CHEBI:15378"/>
        <dbReference type="ChEBI" id="CHEBI:43474"/>
        <dbReference type="ChEBI" id="CHEBI:58405"/>
        <dbReference type="ChEBI" id="CHEBI:60392"/>
        <dbReference type="EC" id="3.6.1.27"/>
    </reaction>
</comment>
<evidence type="ECO:0000256" key="13">
    <source>
        <dbReference type="ARBA" id="ARBA00023316"/>
    </source>
</evidence>
<dbReference type="Proteomes" id="UP000269352">
    <property type="component" value="Unassembled WGS sequence"/>
</dbReference>
<dbReference type="GO" id="GO:0009252">
    <property type="term" value="P:peptidoglycan biosynthetic process"/>
    <property type="evidence" value="ECO:0007669"/>
    <property type="project" value="UniProtKB-KW"/>
</dbReference>
<dbReference type="PANTHER" id="PTHR30622:SF3">
    <property type="entry name" value="UNDECAPRENYL-DIPHOSPHATASE"/>
    <property type="match status" value="1"/>
</dbReference>
<keyword evidence="7 17" id="KW-0378">Hydrolase</keyword>
<keyword evidence="11 17" id="KW-0472">Membrane</keyword>
<dbReference type="GO" id="GO:0071555">
    <property type="term" value="P:cell wall organization"/>
    <property type="evidence" value="ECO:0007669"/>
    <property type="project" value="UniProtKB-KW"/>
</dbReference>
<gene>
    <name evidence="17 18" type="primary">uppP</name>
    <name evidence="18" type="ORF">NO1_0505</name>
</gene>
<evidence type="ECO:0000256" key="7">
    <source>
        <dbReference type="ARBA" id="ARBA00022801"/>
    </source>
</evidence>
<feature type="transmembrane region" description="Helical" evidence="17">
    <location>
        <begin position="110"/>
        <end position="129"/>
    </location>
</feature>
<evidence type="ECO:0000256" key="6">
    <source>
        <dbReference type="ARBA" id="ARBA00022692"/>
    </source>
</evidence>
<comment type="miscellaneous">
    <text evidence="17">Bacitracin is thought to be involved in the inhibition of peptidoglycan synthesis by sequestering undecaprenyl diphosphate, thereby reducing the pool of lipid carrier available.</text>
</comment>
<evidence type="ECO:0000313" key="18">
    <source>
        <dbReference type="EMBL" id="GBR73051.1"/>
    </source>
</evidence>
<dbReference type="EMBL" id="BGZN01000005">
    <property type="protein sequence ID" value="GBR73051.1"/>
    <property type="molecule type" value="Genomic_DNA"/>
</dbReference>
<comment type="subcellular location">
    <subcellularLocation>
        <location evidence="1 17">Cell membrane</location>
        <topology evidence="1 17">Multi-pass membrane protein</topology>
    </subcellularLocation>
</comment>
<evidence type="ECO:0000313" key="19">
    <source>
        <dbReference type="Proteomes" id="UP000269352"/>
    </source>
</evidence>
<dbReference type="EC" id="3.6.1.27" evidence="3 17"/>
<evidence type="ECO:0000256" key="10">
    <source>
        <dbReference type="ARBA" id="ARBA00022989"/>
    </source>
</evidence>
<keyword evidence="13 17" id="KW-0961">Cell wall biogenesis/degradation</keyword>
<dbReference type="PANTHER" id="PTHR30622">
    <property type="entry name" value="UNDECAPRENYL-DIPHOSPHATASE"/>
    <property type="match status" value="1"/>
</dbReference>
<keyword evidence="5 17" id="KW-1003">Cell membrane</keyword>
<dbReference type="InterPro" id="IPR003824">
    <property type="entry name" value="UppP"/>
</dbReference>
<dbReference type="HAMAP" id="MF_01006">
    <property type="entry name" value="Undec_diphosphatase"/>
    <property type="match status" value="1"/>
</dbReference>
<comment type="caution">
    <text evidence="18">The sequence shown here is derived from an EMBL/GenBank/DDBJ whole genome shotgun (WGS) entry which is preliminary data.</text>
</comment>